<accession>A0A0F3N8D7</accession>
<dbReference type="PATRIC" id="fig|1359152.3.peg.82"/>
<sequence length="59" mass="6767">MLFRRSVCYAVDNFNFLEAFVSFKSLARRDRSGPAFWRDIGSSKSSACGLILERIVNNF</sequence>
<proteinExistence type="predicted"/>
<organism evidence="1 2">
    <name type="scientific">Anaplasma phagocytophilum str. ApMUC09</name>
    <dbReference type="NCBI Taxonomy" id="1359152"/>
    <lineage>
        <taxon>Bacteria</taxon>
        <taxon>Pseudomonadati</taxon>
        <taxon>Pseudomonadota</taxon>
        <taxon>Alphaproteobacteria</taxon>
        <taxon>Rickettsiales</taxon>
        <taxon>Anaplasmataceae</taxon>
        <taxon>Anaplasma</taxon>
        <taxon>phagocytophilum group</taxon>
    </lineage>
</organism>
<comment type="caution">
    <text evidence="1">The sequence shown here is derived from an EMBL/GenBank/DDBJ whole genome shotgun (WGS) entry which is preliminary data.</text>
</comment>
<dbReference type="EMBL" id="LANV01000001">
    <property type="protein sequence ID" value="KJV64338.1"/>
    <property type="molecule type" value="Genomic_DNA"/>
</dbReference>
<name>A0A0F3N8D7_ANAPH</name>
<reference evidence="1 2" key="1">
    <citation type="submission" date="2015-02" db="EMBL/GenBank/DDBJ databases">
        <title>Genome Sequencing of Rickettsiales.</title>
        <authorList>
            <person name="Daugherty S.C."/>
            <person name="Su Q."/>
            <person name="Abolude K."/>
            <person name="Beier-Sexton M."/>
            <person name="Carlyon J.A."/>
            <person name="Carter R."/>
            <person name="Day N.P."/>
            <person name="Dumler S.J."/>
            <person name="Dyachenko V."/>
            <person name="Godinez A."/>
            <person name="Kurtti T.J."/>
            <person name="Lichay M."/>
            <person name="Mullins K.E."/>
            <person name="Ott S."/>
            <person name="Pappas-Brown V."/>
            <person name="Paris D.H."/>
            <person name="Patel P."/>
            <person name="Richards A.L."/>
            <person name="Sadzewicz L."/>
            <person name="Sears K."/>
            <person name="Seidman D."/>
            <person name="Sengamalay N."/>
            <person name="Stenos J."/>
            <person name="Tallon L.J."/>
            <person name="Vincent G."/>
            <person name="Fraser C.M."/>
            <person name="Munderloh U."/>
            <person name="Dunning-Hotopp J.C."/>
        </authorList>
    </citation>
    <scope>NUCLEOTIDE SEQUENCE [LARGE SCALE GENOMIC DNA]</scope>
    <source>
        <strain evidence="1 2">ApMUC09</strain>
    </source>
</reference>
<protein>
    <submittedName>
        <fullName evidence="1">Uncharacterized protein</fullName>
    </submittedName>
</protein>
<evidence type="ECO:0000313" key="2">
    <source>
        <dbReference type="Proteomes" id="UP000033441"/>
    </source>
</evidence>
<evidence type="ECO:0000313" key="1">
    <source>
        <dbReference type="EMBL" id="KJV64338.1"/>
    </source>
</evidence>
<dbReference type="AlphaFoldDB" id="A0A0F3N8D7"/>
<dbReference type="Proteomes" id="UP000033441">
    <property type="component" value="Unassembled WGS sequence"/>
</dbReference>
<gene>
    <name evidence="1" type="ORF">APHMUC_0078</name>
</gene>